<keyword evidence="7 10" id="KW-0324">Glycolysis</keyword>
<feature type="domain" description="Enolase C-terminal TIM barrel" evidence="13">
    <location>
        <begin position="143"/>
        <end position="426"/>
    </location>
</feature>
<dbReference type="Pfam" id="PF00113">
    <property type="entry name" value="Enolase_C"/>
    <property type="match status" value="1"/>
</dbReference>
<dbReference type="Gene3D" id="3.30.390.10">
    <property type="entry name" value="Enolase-like, N-terminal domain"/>
    <property type="match status" value="1"/>
</dbReference>
<dbReference type="SFLD" id="SFLDS00001">
    <property type="entry name" value="Enolase"/>
    <property type="match status" value="1"/>
</dbReference>
<feature type="binding site" evidence="10">
    <location>
        <position position="370"/>
    </location>
    <ligand>
        <name>(2R)-2-phosphoglycerate</name>
        <dbReference type="ChEBI" id="CHEBI:58289"/>
    </ligand>
</feature>
<comment type="cofactor">
    <cofactor evidence="10">
        <name>Mg(2+)</name>
        <dbReference type="ChEBI" id="CHEBI:18420"/>
    </cofactor>
    <text evidence="10">Binds a second Mg(2+) ion via substrate during catalysis.</text>
</comment>
<dbReference type="Gene3D" id="3.20.20.120">
    <property type="entry name" value="Enolase-like C-terminal domain"/>
    <property type="match status" value="1"/>
</dbReference>
<feature type="binding site" evidence="10">
    <location>
        <position position="167"/>
    </location>
    <ligand>
        <name>(2R)-2-phosphoglycerate</name>
        <dbReference type="ChEBI" id="CHEBI:58289"/>
    </ligand>
</feature>
<comment type="caution">
    <text evidence="15">The sequence shown here is derived from an EMBL/GenBank/DDBJ whole genome shotgun (WGS) entry which is preliminary data.</text>
</comment>
<evidence type="ECO:0000256" key="9">
    <source>
        <dbReference type="ARBA" id="ARBA00045763"/>
    </source>
</evidence>
<feature type="binding site" evidence="10 12">
    <location>
        <position position="315"/>
    </location>
    <ligand>
        <name>Mg(2+)</name>
        <dbReference type="ChEBI" id="CHEBI:18420"/>
    </ligand>
</feature>
<keyword evidence="6 10" id="KW-0460">Magnesium</keyword>
<comment type="pathway">
    <text evidence="1 10">Carbohydrate degradation; glycolysis; pyruvate from D-glyceraldehyde 3-phosphate: step 4/5.</text>
</comment>
<evidence type="ECO:0000313" key="16">
    <source>
        <dbReference type="Proteomes" id="UP001139451"/>
    </source>
</evidence>
<feature type="binding site" evidence="10">
    <location>
        <position position="369"/>
    </location>
    <ligand>
        <name>(2R)-2-phosphoglycerate</name>
        <dbReference type="ChEBI" id="CHEBI:58289"/>
    </ligand>
</feature>
<reference evidence="15" key="1">
    <citation type="submission" date="2022-05" db="EMBL/GenBank/DDBJ databases">
        <title>Sphingomonas sp. strain MG17 Genome sequencing and assembly.</title>
        <authorList>
            <person name="Kim I."/>
        </authorList>
    </citation>
    <scope>NUCLEOTIDE SEQUENCE</scope>
    <source>
        <strain evidence="15">MG17</strain>
    </source>
</reference>
<dbReference type="AlphaFoldDB" id="A0A9X2HMY2"/>
<protein>
    <recommendedName>
        <fullName evidence="4 10">Enolase</fullName>
        <ecNumber evidence="3 10">4.2.1.11</ecNumber>
    </recommendedName>
    <alternativeName>
        <fullName evidence="10">2-phospho-D-glycerate hydro-lyase</fullName>
    </alternativeName>
    <alternativeName>
        <fullName evidence="10">2-phosphoglycerate dehydratase</fullName>
    </alternativeName>
</protein>
<evidence type="ECO:0000256" key="3">
    <source>
        <dbReference type="ARBA" id="ARBA00012058"/>
    </source>
</evidence>
<dbReference type="HAMAP" id="MF_00318">
    <property type="entry name" value="Enolase"/>
    <property type="match status" value="1"/>
</dbReference>
<feature type="active site" description="Proton donor" evidence="10 11">
    <location>
        <position position="209"/>
    </location>
</feature>
<evidence type="ECO:0000256" key="2">
    <source>
        <dbReference type="ARBA" id="ARBA00009604"/>
    </source>
</evidence>
<dbReference type="InterPro" id="IPR020810">
    <property type="entry name" value="Enolase_C"/>
</dbReference>
<dbReference type="CDD" id="cd03313">
    <property type="entry name" value="enolase"/>
    <property type="match status" value="1"/>
</dbReference>
<dbReference type="GO" id="GO:0000287">
    <property type="term" value="F:magnesium ion binding"/>
    <property type="evidence" value="ECO:0007669"/>
    <property type="project" value="UniProtKB-UniRule"/>
</dbReference>
<dbReference type="PANTHER" id="PTHR11902:SF1">
    <property type="entry name" value="ENOLASE"/>
    <property type="match status" value="1"/>
</dbReference>
<comment type="subcellular location">
    <subcellularLocation>
        <location evidence="10">Cytoplasm</location>
    </subcellularLocation>
    <subcellularLocation>
        <location evidence="10">Secreted</location>
    </subcellularLocation>
    <subcellularLocation>
        <location evidence="10">Cell surface</location>
    </subcellularLocation>
    <text evidence="10">Fractions of enolase are present in both the cytoplasm and on the cell surface.</text>
</comment>
<evidence type="ECO:0000256" key="7">
    <source>
        <dbReference type="ARBA" id="ARBA00023152"/>
    </source>
</evidence>
<keyword evidence="10" id="KW-0963">Cytoplasm</keyword>
<evidence type="ECO:0000256" key="10">
    <source>
        <dbReference type="HAMAP-Rule" id="MF_00318"/>
    </source>
</evidence>
<dbReference type="Pfam" id="PF03952">
    <property type="entry name" value="Enolase_N"/>
    <property type="match status" value="1"/>
</dbReference>
<keyword evidence="8 10" id="KW-0456">Lyase</keyword>
<dbReference type="SMART" id="SM01193">
    <property type="entry name" value="Enolase_N"/>
    <property type="match status" value="1"/>
</dbReference>
<dbReference type="SFLD" id="SFLDF00002">
    <property type="entry name" value="enolase"/>
    <property type="match status" value="1"/>
</dbReference>
<dbReference type="RefSeq" id="WP_254296187.1">
    <property type="nucleotide sequence ID" value="NZ_JAMLDX010000020.1"/>
</dbReference>
<evidence type="ECO:0000256" key="4">
    <source>
        <dbReference type="ARBA" id="ARBA00017068"/>
    </source>
</evidence>
<comment type="cofactor">
    <cofactor evidence="12">
        <name>Mg(2+)</name>
        <dbReference type="ChEBI" id="CHEBI:18420"/>
    </cofactor>
    <text evidence="12">Mg(2+) is required for catalysis and for stabilizing the dimer.</text>
</comment>
<dbReference type="EMBL" id="JAMLDX010000020">
    <property type="protein sequence ID" value="MCP3732607.1"/>
    <property type="molecule type" value="Genomic_DNA"/>
</dbReference>
<comment type="similarity">
    <text evidence="2 10">Belongs to the enolase family.</text>
</comment>
<dbReference type="SFLD" id="SFLDG00178">
    <property type="entry name" value="enolase"/>
    <property type="match status" value="1"/>
</dbReference>
<evidence type="ECO:0000259" key="14">
    <source>
        <dbReference type="SMART" id="SM01193"/>
    </source>
</evidence>
<evidence type="ECO:0000256" key="8">
    <source>
        <dbReference type="ARBA" id="ARBA00023239"/>
    </source>
</evidence>
<evidence type="ECO:0000256" key="11">
    <source>
        <dbReference type="PIRSR" id="PIRSR001400-1"/>
    </source>
</evidence>
<comment type="function">
    <text evidence="9 10">Catalyzes the reversible conversion of 2-phosphoglycerate (2-PG) into phosphoenolpyruvate (PEP). It is essential for the degradation of carbohydrates via glycolysis.</text>
</comment>
<dbReference type="GO" id="GO:0004634">
    <property type="term" value="F:phosphopyruvate hydratase activity"/>
    <property type="evidence" value="ECO:0007669"/>
    <property type="project" value="UniProtKB-UniRule"/>
</dbReference>
<feature type="binding site" evidence="10 12">
    <location>
        <position position="246"/>
    </location>
    <ligand>
        <name>Mg(2+)</name>
        <dbReference type="ChEBI" id="CHEBI:18420"/>
    </ligand>
</feature>
<dbReference type="GO" id="GO:0000015">
    <property type="term" value="C:phosphopyruvate hydratase complex"/>
    <property type="evidence" value="ECO:0007669"/>
    <property type="project" value="InterPro"/>
</dbReference>
<organism evidence="15 16">
    <name type="scientific">Sphingomonas tagetis</name>
    <dbReference type="NCBI Taxonomy" id="2949092"/>
    <lineage>
        <taxon>Bacteria</taxon>
        <taxon>Pseudomonadati</taxon>
        <taxon>Pseudomonadota</taxon>
        <taxon>Alphaproteobacteria</taxon>
        <taxon>Sphingomonadales</taxon>
        <taxon>Sphingomonadaceae</taxon>
        <taxon>Sphingomonas</taxon>
    </lineage>
</organism>
<dbReference type="SUPFAM" id="SSF54826">
    <property type="entry name" value="Enolase N-terminal domain-like"/>
    <property type="match status" value="1"/>
</dbReference>
<feature type="binding site" evidence="10 12">
    <location>
        <position position="289"/>
    </location>
    <ligand>
        <name>Mg(2+)</name>
        <dbReference type="ChEBI" id="CHEBI:18420"/>
    </ligand>
</feature>
<keyword evidence="16" id="KW-1185">Reference proteome</keyword>
<keyword evidence="5 10" id="KW-0964">Secreted</keyword>
<dbReference type="NCBIfam" id="TIGR01060">
    <property type="entry name" value="eno"/>
    <property type="match status" value="1"/>
</dbReference>
<keyword evidence="10 12" id="KW-0479">Metal-binding</keyword>
<name>A0A9X2HMY2_9SPHN</name>
<feature type="domain" description="Enolase N-terminal" evidence="14">
    <location>
        <begin position="6"/>
        <end position="136"/>
    </location>
</feature>
<dbReference type="InterPro" id="IPR000941">
    <property type="entry name" value="Enolase"/>
</dbReference>
<dbReference type="GO" id="GO:0006096">
    <property type="term" value="P:glycolytic process"/>
    <property type="evidence" value="ECO:0007669"/>
    <property type="project" value="UniProtKB-UniRule"/>
</dbReference>
<dbReference type="EC" id="4.2.1.11" evidence="3 10"/>
<accession>A0A9X2HMY2</accession>
<feature type="binding site" evidence="10">
    <location>
        <position position="340"/>
    </location>
    <ligand>
        <name>(2R)-2-phosphoglycerate</name>
        <dbReference type="ChEBI" id="CHEBI:58289"/>
    </ligand>
</feature>
<sequence length="433" mass="45630">MSSSAISAVVARQILDSRGRPTVEADVQLADGSRGRACAPSGASRGRHEAWELRDGDPSHYEGLSVRRAVANANAELANAVIGQSAVEQARVDDVMREADGTPALERLGANAVLAVSMATARAAAAHRSIPLYEHLADLAGTAMSMPMPMTNILSGGAHAGRGMDLQDFLAIPVGAKSYSEALEMIARIRLSSARLMDERGLSTLLADEGGLSPGFGKARDAMDLMIRSFETAGLRPGEDVAIALDVAASELFEDGVYRLDGEGLTLTGEEMIEFILDLASHYPVVSIEDPLDQDDWENWRTFTAQLPRVQIVGDDLFVTNVGRIEDGIARGAANAALIKLNQNGTLSGTIEATAAARAAGYATVVSARSGETEDTFIADLSVGLGAGQIKIGSVRSTERLAKYNQLLRIEEDAKLGFAGVRGIFGLNVPIAA</sequence>
<feature type="active site" description="Proton acceptor" evidence="10 11">
    <location>
        <position position="340"/>
    </location>
</feature>
<evidence type="ECO:0000256" key="1">
    <source>
        <dbReference type="ARBA" id="ARBA00005031"/>
    </source>
</evidence>
<dbReference type="GO" id="GO:0009986">
    <property type="term" value="C:cell surface"/>
    <property type="evidence" value="ECO:0007669"/>
    <property type="project" value="UniProtKB-SubCell"/>
</dbReference>
<evidence type="ECO:0000259" key="13">
    <source>
        <dbReference type="SMART" id="SM01192"/>
    </source>
</evidence>
<feature type="binding site" evidence="10">
    <location>
        <position position="391"/>
    </location>
    <ligand>
        <name>(2R)-2-phosphoglycerate</name>
        <dbReference type="ChEBI" id="CHEBI:58289"/>
    </ligand>
</feature>
<gene>
    <name evidence="10 15" type="primary">eno</name>
    <name evidence="15" type="ORF">M9978_19465</name>
</gene>
<dbReference type="Proteomes" id="UP001139451">
    <property type="component" value="Unassembled WGS sequence"/>
</dbReference>
<dbReference type="InterPro" id="IPR036849">
    <property type="entry name" value="Enolase-like_C_sf"/>
</dbReference>
<comment type="catalytic activity">
    <reaction evidence="10">
        <text>(2R)-2-phosphoglycerate = phosphoenolpyruvate + H2O</text>
        <dbReference type="Rhea" id="RHEA:10164"/>
        <dbReference type="ChEBI" id="CHEBI:15377"/>
        <dbReference type="ChEBI" id="CHEBI:58289"/>
        <dbReference type="ChEBI" id="CHEBI:58702"/>
        <dbReference type="EC" id="4.2.1.11"/>
    </reaction>
</comment>
<evidence type="ECO:0000256" key="6">
    <source>
        <dbReference type="ARBA" id="ARBA00022842"/>
    </source>
</evidence>
<dbReference type="SMART" id="SM01192">
    <property type="entry name" value="Enolase_C"/>
    <property type="match status" value="1"/>
</dbReference>
<dbReference type="InterPro" id="IPR020811">
    <property type="entry name" value="Enolase_N"/>
</dbReference>
<proteinExistence type="inferred from homology"/>
<evidence type="ECO:0000256" key="12">
    <source>
        <dbReference type="PIRSR" id="PIRSR001400-3"/>
    </source>
</evidence>
<evidence type="ECO:0000313" key="15">
    <source>
        <dbReference type="EMBL" id="MCP3732607.1"/>
    </source>
</evidence>
<dbReference type="PANTHER" id="PTHR11902">
    <property type="entry name" value="ENOLASE"/>
    <property type="match status" value="1"/>
</dbReference>
<dbReference type="PRINTS" id="PR00148">
    <property type="entry name" value="ENOLASE"/>
</dbReference>
<dbReference type="SUPFAM" id="SSF51604">
    <property type="entry name" value="Enolase C-terminal domain-like"/>
    <property type="match status" value="1"/>
</dbReference>
<dbReference type="GO" id="GO:0005576">
    <property type="term" value="C:extracellular region"/>
    <property type="evidence" value="ECO:0007669"/>
    <property type="project" value="UniProtKB-SubCell"/>
</dbReference>
<dbReference type="PIRSF" id="PIRSF001400">
    <property type="entry name" value="Enolase"/>
    <property type="match status" value="1"/>
</dbReference>
<evidence type="ECO:0000256" key="5">
    <source>
        <dbReference type="ARBA" id="ARBA00022525"/>
    </source>
</evidence>
<dbReference type="InterPro" id="IPR029017">
    <property type="entry name" value="Enolase-like_N"/>
</dbReference>